<organism evidence="2 3">
    <name type="scientific">Candidatus Nitrobium versatile</name>
    <dbReference type="NCBI Taxonomy" id="2884831"/>
    <lineage>
        <taxon>Bacteria</taxon>
        <taxon>Pseudomonadati</taxon>
        <taxon>Nitrospirota</taxon>
        <taxon>Nitrospiria</taxon>
        <taxon>Nitrospirales</taxon>
        <taxon>Nitrospiraceae</taxon>
        <taxon>Candidatus Nitrobium</taxon>
    </lineage>
</organism>
<reference evidence="2" key="2">
    <citation type="submission" date="2021-08" db="EMBL/GenBank/DDBJ databases">
        <authorList>
            <person name="Dalcin Martins P."/>
        </authorList>
    </citation>
    <scope>NUCLEOTIDE SEQUENCE</scope>
    <source>
        <strain evidence="2">MAG_39</strain>
    </source>
</reference>
<feature type="transmembrane region" description="Helical" evidence="1">
    <location>
        <begin position="204"/>
        <end position="226"/>
    </location>
</feature>
<sequence>MKQYSLWHPLYLSLFSRALYRDVCRNWKGYCIVYLLLLLSLYGIPEMVRFHDRTSALIITEAPKIVSQLPVITVTRGTVAIDTPSPHFIYYPDKSTPLLVIDTSGTITSLDNSPAIALLTGTKLLLKRSPQDTRRFDLSGFDGIVIDKKKVYQWTETFKNMLPFLLFPFALFSSVLYYGMQILLCAAAGTLFARQFGLSLGYQALIRLSVVSFTPSLILQAVHTLLNIEFPFGGPISFLISLGYLYYGIGANSEREDEGVDIAA</sequence>
<accession>A0A953JAS7</accession>
<reference evidence="2" key="1">
    <citation type="journal article" date="2021" name="bioRxiv">
        <title>Unraveling nitrogen, sulfur and carbon metabolic pathways and microbial community transcriptional responses to substrate deprivation and toxicity stresses in a bioreactor mimicking anoxic brackish coastal sediment conditions.</title>
        <authorList>
            <person name="Martins P.D."/>
            <person name="Echeveste M.J."/>
            <person name="Arshad A."/>
            <person name="Kurth J."/>
            <person name="Ouboter H."/>
            <person name="Jetten M.S.M."/>
            <person name="Welte C.U."/>
        </authorList>
    </citation>
    <scope>NUCLEOTIDE SEQUENCE</scope>
    <source>
        <strain evidence="2">MAG_39</strain>
    </source>
</reference>
<proteinExistence type="predicted"/>
<evidence type="ECO:0000313" key="2">
    <source>
        <dbReference type="EMBL" id="MBZ0156517.1"/>
    </source>
</evidence>
<name>A0A953JAS7_9BACT</name>
<keyword evidence="1" id="KW-0812">Transmembrane</keyword>
<dbReference type="InterPro" id="IPR009574">
    <property type="entry name" value="DUF1189"/>
</dbReference>
<keyword evidence="1" id="KW-0472">Membrane</keyword>
<evidence type="ECO:0000256" key="1">
    <source>
        <dbReference type="SAM" id="Phobius"/>
    </source>
</evidence>
<dbReference type="AlphaFoldDB" id="A0A953JAS7"/>
<protein>
    <submittedName>
        <fullName evidence="2">DUF1189 domain-containing protein</fullName>
    </submittedName>
</protein>
<feature type="transmembrane region" description="Helical" evidence="1">
    <location>
        <begin position="164"/>
        <end position="192"/>
    </location>
</feature>
<evidence type="ECO:0000313" key="3">
    <source>
        <dbReference type="Proteomes" id="UP000705867"/>
    </source>
</evidence>
<gene>
    <name evidence="2" type="ORF">K8I29_09960</name>
</gene>
<keyword evidence="1" id="KW-1133">Transmembrane helix</keyword>
<feature type="transmembrane region" description="Helical" evidence="1">
    <location>
        <begin position="27"/>
        <end position="44"/>
    </location>
</feature>
<dbReference type="Pfam" id="PF06691">
    <property type="entry name" value="DUF1189"/>
    <property type="match status" value="1"/>
</dbReference>
<dbReference type="Proteomes" id="UP000705867">
    <property type="component" value="Unassembled WGS sequence"/>
</dbReference>
<feature type="transmembrane region" description="Helical" evidence="1">
    <location>
        <begin position="232"/>
        <end position="249"/>
    </location>
</feature>
<comment type="caution">
    <text evidence="2">The sequence shown here is derived from an EMBL/GenBank/DDBJ whole genome shotgun (WGS) entry which is preliminary data.</text>
</comment>
<dbReference type="EMBL" id="JAIOIV010000076">
    <property type="protein sequence ID" value="MBZ0156517.1"/>
    <property type="molecule type" value="Genomic_DNA"/>
</dbReference>